<comment type="caution">
    <text evidence="1">The sequence shown here is derived from an EMBL/GenBank/DDBJ whole genome shotgun (WGS) entry which is preliminary data.</text>
</comment>
<name>A0ABM9AVH2_9BACT</name>
<keyword evidence="2" id="KW-1185">Reference proteome</keyword>
<evidence type="ECO:0000313" key="1">
    <source>
        <dbReference type="EMBL" id="CAH0997677.1"/>
    </source>
</evidence>
<dbReference type="Proteomes" id="UP000837932">
    <property type="component" value="Unassembled WGS sequence"/>
</dbReference>
<dbReference type="EMBL" id="CAKLPY010000005">
    <property type="protein sequence ID" value="CAH0997677.1"/>
    <property type="molecule type" value="Genomic_DNA"/>
</dbReference>
<gene>
    <name evidence="1" type="ORF">EMA8858_03811</name>
</gene>
<protein>
    <submittedName>
        <fullName evidence="1">Uncharacterized protein</fullName>
    </submittedName>
</protein>
<reference evidence="1" key="1">
    <citation type="submission" date="2021-12" db="EMBL/GenBank/DDBJ databases">
        <authorList>
            <person name="Rodrigo-Torres L."/>
            <person name="Arahal R. D."/>
            <person name="Lucena T."/>
        </authorList>
    </citation>
    <scope>NUCLEOTIDE SEQUENCE</scope>
    <source>
        <strain evidence="1">CECT 8858</strain>
    </source>
</reference>
<proteinExistence type="predicted"/>
<sequence length="288" mass="29989">MKIDIFHKGLLSFAFVVVCGSVTMAQVKIGNNPTTLSPSAILEMESTNRGMLLPRLSLGSTVSAEMGSSTTKTAVVGMTVYNTNAGISGSATYPANGAGIYYFDGTGWVYGGLPTGGTSGQILSRTATGLSWSDAASGIATYSVGSSTGAGAMIKATGLGVTMAVDVNNQLVTFSVPNGVELLSVRLYDLSANAGTTSSYGLTGASNFLNIKYQFANTAIATNYATTILPQIQVFLDGGTPLYLDTYGTGYPRQYTLAGTPSGNNYTVRIQLMDPNTLGNKWIVLMNF</sequence>
<evidence type="ECO:0000313" key="2">
    <source>
        <dbReference type="Proteomes" id="UP000837932"/>
    </source>
</evidence>
<organism evidence="1 2">
    <name type="scientific">Emticicia aquatica</name>
    <dbReference type="NCBI Taxonomy" id="1681835"/>
    <lineage>
        <taxon>Bacteria</taxon>
        <taxon>Pseudomonadati</taxon>
        <taxon>Bacteroidota</taxon>
        <taxon>Cytophagia</taxon>
        <taxon>Cytophagales</taxon>
        <taxon>Leadbetterellaceae</taxon>
        <taxon>Emticicia</taxon>
    </lineage>
</organism>
<dbReference type="RefSeq" id="WP_238808488.1">
    <property type="nucleotide sequence ID" value="NZ_CAKLPY010000005.1"/>
</dbReference>
<accession>A0ABM9AVH2</accession>